<evidence type="ECO:0000313" key="3">
    <source>
        <dbReference type="Proteomes" id="UP000186143"/>
    </source>
</evidence>
<feature type="transmembrane region" description="Helical" evidence="1">
    <location>
        <begin position="69"/>
        <end position="92"/>
    </location>
</feature>
<reference evidence="2 3" key="1">
    <citation type="submission" date="2016-09" db="EMBL/GenBank/DDBJ databases">
        <title>Rhizobium sp. nov., a novel species isolated from the rice rhizosphere.</title>
        <authorList>
            <person name="Zhao J."/>
            <person name="Zhang X."/>
        </authorList>
    </citation>
    <scope>NUCLEOTIDE SEQUENCE [LARGE SCALE GENOMIC DNA]</scope>
    <source>
        <strain evidence="2 3">MH17</strain>
    </source>
</reference>
<gene>
    <name evidence="2" type="ORF">BJF92_14505</name>
</gene>
<dbReference type="Proteomes" id="UP000186143">
    <property type="component" value="Unassembled WGS sequence"/>
</dbReference>
<accession>A0A1Q9ACK6</accession>
<dbReference type="EMBL" id="MKIO01000047">
    <property type="protein sequence ID" value="OLP52624.1"/>
    <property type="molecule type" value="Genomic_DNA"/>
</dbReference>
<dbReference type="AlphaFoldDB" id="A0A1Q9ACK6"/>
<keyword evidence="1" id="KW-0472">Membrane</keyword>
<keyword evidence="1" id="KW-0812">Transmembrane</keyword>
<organism evidence="2 3">
    <name type="scientific">Xaviernesmea rhizosphaerae</name>
    <dbReference type="NCBI Taxonomy" id="1672749"/>
    <lineage>
        <taxon>Bacteria</taxon>
        <taxon>Pseudomonadati</taxon>
        <taxon>Pseudomonadota</taxon>
        <taxon>Alphaproteobacteria</taxon>
        <taxon>Hyphomicrobiales</taxon>
        <taxon>Rhizobiaceae</taxon>
        <taxon>Rhizobium/Agrobacterium group</taxon>
        <taxon>Xaviernesmea</taxon>
    </lineage>
</organism>
<evidence type="ECO:0000256" key="1">
    <source>
        <dbReference type="SAM" id="Phobius"/>
    </source>
</evidence>
<dbReference type="OrthoDB" id="8421292at2"/>
<sequence>MRFLMRVMSFLALVLAVVLATVDALQSVAIGAPLFMPLAEALAGFGQSGLVLVQALERPHPEISAIDPLLQWALSQPASIVFCGVSLLFWMIGYRRRPARASFA</sequence>
<name>A0A1Q9ACK6_9HYPH</name>
<protein>
    <submittedName>
        <fullName evidence="2">Uncharacterized protein</fullName>
    </submittedName>
</protein>
<keyword evidence="1" id="KW-1133">Transmembrane helix</keyword>
<comment type="caution">
    <text evidence="2">The sequence shown here is derived from an EMBL/GenBank/DDBJ whole genome shotgun (WGS) entry which is preliminary data.</text>
</comment>
<evidence type="ECO:0000313" key="2">
    <source>
        <dbReference type="EMBL" id="OLP52624.1"/>
    </source>
</evidence>
<dbReference type="RefSeq" id="WP_075637171.1">
    <property type="nucleotide sequence ID" value="NZ_MKIO01000047.1"/>
</dbReference>
<proteinExistence type="predicted"/>